<evidence type="ECO:0000313" key="2">
    <source>
        <dbReference type="EMBL" id="RDX01265.1"/>
    </source>
</evidence>
<dbReference type="AlphaFoldDB" id="A0A3D8TR58"/>
<dbReference type="EMBL" id="LARY01000002">
    <property type="protein sequence ID" value="RDX01265.1"/>
    <property type="molecule type" value="Genomic_DNA"/>
</dbReference>
<dbReference type="PIRSF" id="PIRSF033111">
    <property type="entry name" value="UCP033111"/>
    <property type="match status" value="1"/>
</dbReference>
<dbReference type="RefSeq" id="WP_115753523.1">
    <property type="nucleotide sequence ID" value="NZ_LARY01000002.1"/>
</dbReference>
<reference evidence="3" key="1">
    <citation type="submission" date="2015-04" db="EMBL/GenBank/DDBJ databases">
        <authorList>
            <person name="Schardt J."/>
            <person name="Mueller-Herbst S."/>
            <person name="Scherer S."/>
            <person name="Huptas C."/>
        </authorList>
    </citation>
    <scope>NUCLEOTIDE SEQUENCE [LARGE SCALE GENOMIC DNA]</scope>
    <source>
        <strain evidence="3">Kiel-L1</strain>
    </source>
</reference>
<dbReference type="InterPro" id="IPR009214">
    <property type="entry name" value="DUF1129"/>
</dbReference>
<keyword evidence="3" id="KW-1185">Reference proteome</keyword>
<keyword evidence="1" id="KW-0812">Transmembrane</keyword>
<evidence type="ECO:0000313" key="3">
    <source>
        <dbReference type="Proteomes" id="UP000257055"/>
    </source>
</evidence>
<organism evidence="2 3">
    <name type="scientific">Listeria kieliensis</name>
    <dbReference type="NCBI Taxonomy" id="1621700"/>
    <lineage>
        <taxon>Bacteria</taxon>
        <taxon>Bacillati</taxon>
        <taxon>Bacillota</taxon>
        <taxon>Bacilli</taxon>
        <taxon>Bacillales</taxon>
        <taxon>Listeriaceae</taxon>
        <taxon>Listeria</taxon>
    </lineage>
</organism>
<sequence>MTTETETSKPSLEEQKSALTKKNLQYVQEVEKHLKMTDYEEAQRNEIVREMVEKILEQQKQGVTARKLFDLTPTEYVTSLTVKAERSPGEPTTGKGWLFLDGALLVLGAMMLISGISAFFQGQTLGIAVLVVTGIVGGFAMIILRKYSAEMRTGKKGSTLRYILMAVLVVAVWMFVMTVVQLVIPPAINVALDPTITTILGVIILALRWYIKRQKNIPSL</sequence>
<gene>
    <name evidence="2" type="ORF">UR08_10100</name>
</gene>
<proteinExistence type="predicted"/>
<feature type="transmembrane region" description="Helical" evidence="1">
    <location>
        <begin position="164"/>
        <end position="184"/>
    </location>
</feature>
<name>A0A3D8TR58_9LIST</name>
<feature type="transmembrane region" description="Helical" evidence="1">
    <location>
        <begin position="96"/>
        <end position="119"/>
    </location>
</feature>
<accession>A0A3D8TR58</accession>
<comment type="caution">
    <text evidence="2">The sequence shown here is derived from an EMBL/GenBank/DDBJ whole genome shotgun (WGS) entry which is preliminary data.</text>
</comment>
<protein>
    <submittedName>
        <fullName evidence="2">Membrane protein</fullName>
    </submittedName>
</protein>
<keyword evidence="1" id="KW-1133">Transmembrane helix</keyword>
<dbReference type="Pfam" id="PF06570">
    <property type="entry name" value="DUF1129"/>
    <property type="match status" value="1"/>
</dbReference>
<keyword evidence="1" id="KW-0472">Membrane</keyword>
<dbReference type="Proteomes" id="UP000257055">
    <property type="component" value="Unassembled WGS sequence"/>
</dbReference>
<evidence type="ECO:0000256" key="1">
    <source>
        <dbReference type="SAM" id="Phobius"/>
    </source>
</evidence>
<feature type="transmembrane region" description="Helical" evidence="1">
    <location>
        <begin position="190"/>
        <end position="211"/>
    </location>
</feature>
<feature type="transmembrane region" description="Helical" evidence="1">
    <location>
        <begin position="125"/>
        <end position="144"/>
    </location>
</feature>
<dbReference type="SUPFAM" id="SSF158560">
    <property type="entry name" value="BH3980-like"/>
    <property type="match status" value="1"/>
</dbReference>